<keyword evidence="3" id="KW-1185">Reference proteome</keyword>
<dbReference type="AlphaFoldDB" id="A0AAD4MEW8"/>
<accession>A0AAD4MEW8</accession>
<evidence type="ECO:0000313" key="3">
    <source>
        <dbReference type="Proteomes" id="UP001201812"/>
    </source>
</evidence>
<proteinExistence type="predicted"/>
<feature type="chain" id="PRO_5042025309" description="Secreted protein" evidence="1">
    <location>
        <begin position="17"/>
        <end position="110"/>
    </location>
</feature>
<organism evidence="2 3">
    <name type="scientific">Ditylenchus destructor</name>
    <dbReference type="NCBI Taxonomy" id="166010"/>
    <lineage>
        <taxon>Eukaryota</taxon>
        <taxon>Metazoa</taxon>
        <taxon>Ecdysozoa</taxon>
        <taxon>Nematoda</taxon>
        <taxon>Chromadorea</taxon>
        <taxon>Rhabditida</taxon>
        <taxon>Tylenchina</taxon>
        <taxon>Tylenchomorpha</taxon>
        <taxon>Sphaerularioidea</taxon>
        <taxon>Anguinidae</taxon>
        <taxon>Anguininae</taxon>
        <taxon>Ditylenchus</taxon>
    </lineage>
</organism>
<name>A0AAD4MEW8_9BILA</name>
<reference evidence="2" key="1">
    <citation type="submission" date="2022-01" db="EMBL/GenBank/DDBJ databases">
        <title>Genome Sequence Resource for Two Populations of Ditylenchus destructor, the Migratory Endoparasitic Phytonematode.</title>
        <authorList>
            <person name="Zhang H."/>
            <person name="Lin R."/>
            <person name="Xie B."/>
        </authorList>
    </citation>
    <scope>NUCLEOTIDE SEQUENCE</scope>
    <source>
        <strain evidence="2">BazhouSP</strain>
    </source>
</reference>
<evidence type="ECO:0000256" key="1">
    <source>
        <dbReference type="SAM" id="SignalP"/>
    </source>
</evidence>
<protein>
    <recommendedName>
        <fullName evidence="4">Secreted protein</fullName>
    </recommendedName>
</protein>
<feature type="signal peptide" evidence="1">
    <location>
        <begin position="1"/>
        <end position="16"/>
    </location>
</feature>
<keyword evidence="1" id="KW-0732">Signal</keyword>
<sequence>MNVVLYLFLLPIAILSHQISEKFEYLKDYETEAECGVLQYHYFHGTCKGANCFLTVDEIDPDHAVCSLPNAPLHAECEWVQESNMDGVCDSGTKRCQITNTYKHPFCGLP</sequence>
<dbReference type="EMBL" id="JAKKPZ010001131">
    <property type="protein sequence ID" value="KAI1690611.1"/>
    <property type="molecule type" value="Genomic_DNA"/>
</dbReference>
<dbReference type="Proteomes" id="UP001201812">
    <property type="component" value="Unassembled WGS sequence"/>
</dbReference>
<evidence type="ECO:0008006" key="4">
    <source>
        <dbReference type="Google" id="ProtNLM"/>
    </source>
</evidence>
<evidence type="ECO:0000313" key="2">
    <source>
        <dbReference type="EMBL" id="KAI1690611.1"/>
    </source>
</evidence>
<gene>
    <name evidence="2" type="ORF">DdX_22396</name>
</gene>
<comment type="caution">
    <text evidence="2">The sequence shown here is derived from an EMBL/GenBank/DDBJ whole genome shotgun (WGS) entry which is preliminary data.</text>
</comment>